<keyword evidence="3" id="KW-0378">Hydrolase</keyword>
<name>A0A0H4PAX7_9BACT</name>
<dbReference type="OrthoDB" id="9771932at2"/>
<gene>
    <name evidence="3" type="ORF">CA2015_0837</name>
</gene>
<dbReference type="AlphaFoldDB" id="A0A0H4PAX7"/>
<accession>A0A0H4PAX7</accession>
<evidence type="ECO:0000259" key="2">
    <source>
        <dbReference type="Pfam" id="PF04909"/>
    </source>
</evidence>
<dbReference type="InterPro" id="IPR032466">
    <property type="entry name" value="Metal_Hydrolase"/>
</dbReference>
<keyword evidence="4" id="KW-1185">Reference proteome</keyword>
<protein>
    <submittedName>
        <fullName evidence="3">Amidohydrolase 2</fullName>
    </submittedName>
</protein>
<dbReference type="PANTHER" id="PTHR43569">
    <property type="entry name" value="AMIDOHYDROLASE"/>
    <property type="match status" value="1"/>
</dbReference>
<sequence>MDRRTFMKKGGLACSALALQDSAPFLDLQHLDKDKIPLIDTHLHLWDLGHLDYPWLKNPENPLSRNFLIADYHEATAGLPIEKMVFVECGRAPNQYLQEVDWVLGIQERDKRIAGMVAYFPLEKGASGLREMEALAERKIVKGIRKAFMPNHKAFLEGVKLLSRFGWSYDLNIRTKDLPAAYEFAKAHPDQIIVLDHIANPDIGNNEWQDWRKGISAFSKLENVSCKISGMLTKTNPSEESIDQMKPYFETVLDVFGMDRVLFGGDWPVLLRAASYQKWVHDFYEMAHALTPNEKQKLYHHNAKQKYKL</sequence>
<proteinExistence type="inferred from homology"/>
<dbReference type="Gene3D" id="3.20.20.140">
    <property type="entry name" value="Metal-dependent hydrolases"/>
    <property type="match status" value="1"/>
</dbReference>
<dbReference type="EMBL" id="CP012040">
    <property type="protein sequence ID" value="AKP50295.1"/>
    <property type="molecule type" value="Genomic_DNA"/>
</dbReference>
<dbReference type="STRING" id="320787.CA2015_0837"/>
<reference evidence="3 4" key="1">
    <citation type="submission" date="2015-07" db="EMBL/GenBank/DDBJ databases">
        <authorList>
            <person name="Kim K.M."/>
        </authorList>
    </citation>
    <scope>NUCLEOTIDE SEQUENCE [LARGE SCALE GENOMIC DNA]</scope>
    <source>
        <strain evidence="3 4">KCTC 12363</strain>
    </source>
</reference>
<dbReference type="Proteomes" id="UP000036520">
    <property type="component" value="Chromosome"/>
</dbReference>
<dbReference type="RefSeq" id="WP_084011632.1">
    <property type="nucleotide sequence ID" value="NZ_CP012040.1"/>
</dbReference>
<dbReference type="InterPro" id="IPR052350">
    <property type="entry name" value="Metallo-dep_Lactonases"/>
</dbReference>
<feature type="domain" description="Amidohydrolase-related" evidence="2">
    <location>
        <begin position="39"/>
        <end position="308"/>
    </location>
</feature>
<evidence type="ECO:0000313" key="3">
    <source>
        <dbReference type="EMBL" id="AKP50295.1"/>
    </source>
</evidence>
<organism evidence="3 4">
    <name type="scientific">Cyclobacterium amurskyense</name>
    <dbReference type="NCBI Taxonomy" id="320787"/>
    <lineage>
        <taxon>Bacteria</taxon>
        <taxon>Pseudomonadati</taxon>
        <taxon>Bacteroidota</taxon>
        <taxon>Cytophagia</taxon>
        <taxon>Cytophagales</taxon>
        <taxon>Cyclobacteriaceae</taxon>
        <taxon>Cyclobacterium</taxon>
    </lineage>
</organism>
<dbReference type="KEGG" id="camu:CA2015_0837"/>
<evidence type="ECO:0000256" key="1">
    <source>
        <dbReference type="ARBA" id="ARBA00038310"/>
    </source>
</evidence>
<evidence type="ECO:0000313" key="4">
    <source>
        <dbReference type="Proteomes" id="UP000036520"/>
    </source>
</evidence>
<dbReference type="PANTHER" id="PTHR43569:SF2">
    <property type="entry name" value="AMIDOHYDROLASE-RELATED DOMAIN-CONTAINING PROTEIN"/>
    <property type="match status" value="1"/>
</dbReference>
<dbReference type="SUPFAM" id="SSF51556">
    <property type="entry name" value="Metallo-dependent hydrolases"/>
    <property type="match status" value="1"/>
</dbReference>
<dbReference type="Pfam" id="PF04909">
    <property type="entry name" value="Amidohydro_2"/>
    <property type="match status" value="1"/>
</dbReference>
<comment type="similarity">
    <text evidence="1">Belongs to the metallo-dependent hydrolases superfamily.</text>
</comment>
<dbReference type="InterPro" id="IPR006680">
    <property type="entry name" value="Amidohydro-rel"/>
</dbReference>
<dbReference type="GO" id="GO:0016787">
    <property type="term" value="F:hydrolase activity"/>
    <property type="evidence" value="ECO:0007669"/>
    <property type="project" value="UniProtKB-KW"/>
</dbReference>